<name>A0A7U6GDT3_CALEA</name>
<feature type="binding site" evidence="4">
    <location>
        <begin position="66"/>
        <end position="70"/>
    </location>
    <ligand>
        <name>D-ribulose 5-phosphate</name>
        <dbReference type="ChEBI" id="CHEBI:58121"/>
    </ligand>
</feature>
<dbReference type="SUPFAM" id="SSF89623">
    <property type="entry name" value="Ribose/Galactose isomerase RpiB/AlsB"/>
    <property type="match status" value="1"/>
</dbReference>
<dbReference type="RefSeq" id="WP_014452969.1">
    <property type="nucleotide sequence ID" value="NC_017096.1"/>
</dbReference>
<dbReference type="InterPro" id="IPR003500">
    <property type="entry name" value="RpiB_LacA_LacB"/>
</dbReference>
<feature type="active site" description="Proton donor" evidence="3">
    <location>
        <position position="98"/>
    </location>
</feature>
<comment type="similarity">
    <text evidence="1">Belongs to the LacAB/RpiB family.</text>
</comment>
<dbReference type="OrthoDB" id="1778624at2"/>
<dbReference type="EC" id="5.3.1.6" evidence="5"/>
<feature type="binding site" evidence="4">
    <location>
        <position position="132"/>
    </location>
    <ligand>
        <name>D-ribulose 5-phosphate</name>
        <dbReference type="ChEBI" id="CHEBI:58121"/>
    </ligand>
</feature>
<proteinExistence type="inferred from homology"/>
<feature type="binding site" evidence="4">
    <location>
        <begin position="8"/>
        <end position="9"/>
    </location>
    <ligand>
        <name>D-ribulose 5-phosphate</name>
        <dbReference type="ChEBI" id="CHEBI:58121"/>
    </ligand>
</feature>
<feature type="active site" description="Proton acceptor" evidence="3">
    <location>
        <position position="65"/>
    </location>
</feature>
<gene>
    <name evidence="5" type="primary">rpiB</name>
    <name evidence="5" type="ordered locus">CSE_04370</name>
</gene>
<organism evidence="5 6">
    <name type="scientific">Caldisericum exile (strain DSM 21853 / NBRC 104410 / AZM16c01)</name>
    <dbReference type="NCBI Taxonomy" id="511051"/>
    <lineage>
        <taxon>Bacteria</taxon>
        <taxon>Pseudomonadati</taxon>
        <taxon>Caldisericota/Cryosericota group</taxon>
        <taxon>Caldisericota</taxon>
        <taxon>Caldisericia</taxon>
        <taxon>Caldisericales</taxon>
        <taxon>Caldisericaceae</taxon>
        <taxon>Caldisericum</taxon>
    </lineage>
</organism>
<keyword evidence="6" id="KW-1185">Reference proteome</keyword>
<dbReference type="PANTHER" id="PTHR30345">
    <property type="entry name" value="RIBOSE-5-PHOSPHATE ISOMERASE B"/>
    <property type="match status" value="1"/>
</dbReference>
<reference evidence="5 6" key="1">
    <citation type="submission" date="2011-01" db="EMBL/GenBank/DDBJ databases">
        <title>Whole genome sequence of Caldisericum exile AZM16c01.</title>
        <authorList>
            <person name="Narita-Yamada S."/>
            <person name="Kawakoshi A."/>
            <person name="Nakamura S."/>
            <person name="Sasagawa M."/>
            <person name="Fukada J."/>
            <person name="Sekine M."/>
            <person name="Kato Y."/>
            <person name="Fukai R."/>
            <person name="Sasaki K."/>
            <person name="Hanamaki A."/>
            <person name="Narita H."/>
            <person name="Konno Y."/>
            <person name="Mori K."/>
            <person name="Yamazaki S."/>
            <person name="Suzuki K."/>
            <person name="Fujita N."/>
        </authorList>
    </citation>
    <scope>NUCLEOTIDE SEQUENCE [LARGE SCALE GENOMIC DNA]</scope>
    <source>
        <strain evidence="6">DSM 21853 / NBRC 104410 / AZM16c01</strain>
    </source>
</reference>
<dbReference type="Proteomes" id="UP000004793">
    <property type="component" value="Chromosome"/>
</dbReference>
<evidence type="ECO:0000256" key="4">
    <source>
        <dbReference type="PIRSR" id="PIRSR005384-2"/>
    </source>
</evidence>
<feature type="binding site" evidence="4">
    <location>
        <position position="99"/>
    </location>
    <ligand>
        <name>D-ribulose 5-phosphate</name>
        <dbReference type="ChEBI" id="CHEBI:58121"/>
    </ligand>
</feature>
<evidence type="ECO:0000256" key="1">
    <source>
        <dbReference type="ARBA" id="ARBA00008754"/>
    </source>
</evidence>
<keyword evidence="2 5" id="KW-0413">Isomerase</keyword>
<dbReference type="Pfam" id="PF02502">
    <property type="entry name" value="LacAB_rpiB"/>
    <property type="match status" value="1"/>
</dbReference>
<sequence length="146" mass="16198">MKIAIGSDHAGFRLKEIIKNFLKTKGIYVEDFGTYTEESVDYPDYAFKVGEAVSRGDFDFGILICGTGIGMSIAANKVKGIRASLCNDLYTAHASREHNNANVLCMGGRVVGDEVAKEIVSVWLNSKFEGGRHERRINKIRDYENS</sequence>
<accession>A0A7U6GDT3</accession>
<evidence type="ECO:0000256" key="3">
    <source>
        <dbReference type="PIRSR" id="PIRSR005384-1"/>
    </source>
</evidence>
<dbReference type="EMBL" id="AP012051">
    <property type="protein sequence ID" value="BAL80563.1"/>
    <property type="molecule type" value="Genomic_DNA"/>
</dbReference>
<dbReference type="NCBIfam" id="NF004051">
    <property type="entry name" value="PRK05571.1"/>
    <property type="match status" value="1"/>
</dbReference>
<dbReference type="NCBIfam" id="TIGR00689">
    <property type="entry name" value="rpiB_lacA_lacB"/>
    <property type="match status" value="1"/>
</dbReference>
<dbReference type="NCBIfam" id="TIGR01120">
    <property type="entry name" value="rpiB"/>
    <property type="match status" value="1"/>
</dbReference>
<dbReference type="KEGG" id="cex:CSE_04370"/>
<dbReference type="InterPro" id="IPR004785">
    <property type="entry name" value="RpiB"/>
</dbReference>
<dbReference type="PANTHER" id="PTHR30345:SF0">
    <property type="entry name" value="DNA DAMAGE-REPAIR_TOLERATION PROTEIN DRT102"/>
    <property type="match status" value="1"/>
</dbReference>
<feature type="binding site" evidence="4">
    <location>
        <position position="109"/>
    </location>
    <ligand>
        <name>D-ribulose 5-phosphate</name>
        <dbReference type="ChEBI" id="CHEBI:58121"/>
    </ligand>
</feature>
<dbReference type="GO" id="GO:0019316">
    <property type="term" value="P:D-allose catabolic process"/>
    <property type="evidence" value="ECO:0007669"/>
    <property type="project" value="TreeGrafter"/>
</dbReference>
<dbReference type="Gene3D" id="3.40.1400.10">
    <property type="entry name" value="Sugar-phosphate isomerase, RpiB/LacA/LacB"/>
    <property type="match status" value="1"/>
</dbReference>
<dbReference type="InterPro" id="IPR036569">
    <property type="entry name" value="RpiB_LacA_LacB_sf"/>
</dbReference>
<dbReference type="PIRSF" id="PIRSF005384">
    <property type="entry name" value="RpiB_LacA_B"/>
    <property type="match status" value="1"/>
</dbReference>
<feature type="binding site" evidence="4">
    <location>
        <position position="136"/>
    </location>
    <ligand>
        <name>D-ribulose 5-phosphate</name>
        <dbReference type="ChEBI" id="CHEBI:58121"/>
    </ligand>
</feature>
<dbReference type="GO" id="GO:0009052">
    <property type="term" value="P:pentose-phosphate shunt, non-oxidative branch"/>
    <property type="evidence" value="ECO:0007669"/>
    <property type="project" value="TreeGrafter"/>
</dbReference>
<evidence type="ECO:0000313" key="6">
    <source>
        <dbReference type="Proteomes" id="UP000004793"/>
    </source>
</evidence>
<dbReference type="GO" id="GO:0004751">
    <property type="term" value="F:ribose-5-phosphate isomerase activity"/>
    <property type="evidence" value="ECO:0007669"/>
    <property type="project" value="UniProtKB-EC"/>
</dbReference>
<evidence type="ECO:0000313" key="5">
    <source>
        <dbReference type="EMBL" id="BAL80563.1"/>
    </source>
</evidence>
<protein>
    <submittedName>
        <fullName evidence="5">Ribose-5-phosphate isomerase B</fullName>
        <ecNumber evidence="5">5.3.1.6</ecNumber>
    </submittedName>
</protein>
<dbReference type="AlphaFoldDB" id="A0A7U6GDT3"/>
<evidence type="ECO:0000256" key="2">
    <source>
        <dbReference type="ARBA" id="ARBA00023235"/>
    </source>
</evidence>